<evidence type="ECO:0000256" key="1">
    <source>
        <dbReference type="SAM" id="Coils"/>
    </source>
</evidence>
<sequence>MENVIIRLYAFMEISMLDKDRRVSERSLENLKLGAQARYQGKVRQNFTILPQTLEWLKKGGNASQRVDELVAAAKNGDLKSNYTHERKERENLESDSVYNQINDLKVELERLKANQAQAANILQEALKLKANAGGAIKEQIKQVLGLLGEF</sequence>
<feature type="coiled-coil region" evidence="1">
    <location>
        <begin position="76"/>
        <end position="129"/>
    </location>
</feature>
<dbReference type="eggNOG" id="ENOG50348MD">
    <property type="taxonomic scope" value="Bacteria"/>
</dbReference>
<keyword evidence="1" id="KW-0175">Coiled coil</keyword>
<dbReference type="InParanoid" id="K9TWM4"/>
<keyword evidence="3" id="KW-1185">Reference proteome</keyword>
<dbReference type="STRING" id="251229.Chro_1059"/>
<dbReference type="KEGG" id="cthe:Chro_1059"/>
<proteinExistence type="predicted"/>
<dbReference type="AlphaFoldDB" id="K9TWM4"/>
<name>K9TWM4_CHRTP</name>
<gene>
    <name evidence="2" type="ORF">Chro_1059</name>
</gene>
<evidence type="ECO:0000313" key="3">
    <source>
        <dbReference type="Proteomes" id="UP000010384"/>
    </source>
</evidence>
<dbReference type="OrthoDB" id="518238at2"/>
<organism evidence="2 3">
    <name type="scientific">Chroococcidiopsis thermalis (strain PCC 7203)</name>
    <dbReference type="NCBI Taxonomy" id="251229"/>
    <lineage>
        <taxon>Bacteria</taxon>
        <taxon>Bacillati</taxon>
        <taxon>Cyanobacteriota</taxon>
        <taxon>Cyanophyceae</taxon>
        <taxon>Chroococcidiopsidales</taxon>
        <taxon>Chroococcidiopsidaceae</taxon>
        <taxon>Chroococcidiopsis</taxon>
    </lineage>
</organism>
<protein>
    <submittedName>
        <fullName evidence="2">Uncharacterized protein</fullName>
    </submittedName>
</protein>
<evidence type="ECO:0000313" key="2">
    <source>
        <dbReference type="EMBL" id="AFY86591.1"/>
    </source>
</evidence>
<dbReference type="Proteomes" id="UP000010384">
    <property type="component" value="Chromosome"/>
</dbReference>
<dbReference type="HOGENOM" id="CLU_1728104_0_0_3"/>
<reference evidence="2 3" key="1">
    <citation type="submission" date="2012-06" db="EMBL/GenBank/DDBJ databases">
        <title>Finished chromosome of genome of Chroococcidiopsis thermalis PCC 7203.</title>
        <authorList>
            <consortium name="US DOE Joint Genome Institute"/>
            <person name="Gugger M."/>
            <person name="Coursin T."/>
            <person name="Rippka R."/>
            <person name="Tandeau De Marsac N."/>
            <person name="Huntemann M."/>
            <person name="Wei C.-L."/>
            <person name="Han J."/>
            <person name="Detter J.C."/>
            <person name="Han C."/>
            <person name="Tapia R."/>
            <person name="Davenport K."/>
            <person name="Daligault H."/>
            <person name="Erkkila T."/>
            <person name="Gu W."/>
            <person name="Munk A.C.C."/>
            <person name="Teshima H."/>
            <person name="Xu Y."/>
            <person name="Chain P."/>
            <person name="Chen A."/>
            <person name="Krypides N."/>
            <person name="Mavromatis K."/>
            <person name="Markowitz V."/>
            <person name="Szeto E."/>
            <person name="Ivanova N."/>
            <person name="Mikhailova N."/>
            <person name="Ovchinnikova G."/>
            <person name="Pagani I."/>
            <person name="Pati A."/>
            <person name="Goodwin L."/>
            <person name="Peters L."/>
            <person name="Pitluck S."/>
            <person name="Woyke T."/>
            <person name="Kerfeld C."/>
        </authorList>
    </citation>
    <scope>NUCLEOTIDE SEQUENCE [LARGE SCALE GENOMIC DNA]</scope>
    <source>
        <strain evidence="2 3">PCC 7203</strain>
    </source>
</reference>
<accession>K9TWM4</accession>
<dbReference type="EMBL" id="CP003597">
    <property type="protein sequence ID" value="AFY86591.1"/>
    <property type="molecule type" value="Genomic_DNA"/>
</dbReference>